<feature type="transmembrane region" description="Helical" evidence="8">
    <location>
        <begin position="662"/>
        <end position="682"/>
    </location>
</feature>
<dbReference type="GO" id="GO:0005737">
    <property type="term" value="C:cytoplasm"/>
    <property type="evidence" value="ECO:0007669"/>
    <property type="project" value="UniProtKB-ARBA"/>
</dbReference>
<dbReference type="Pfam" id="PF04258">
    <property type="entry name" value="Peptidase_A22B"/>
    <property type="match status" value="1"/>
</dbReference>
<evidence type="ECO:0000313" key="11">
    <source>
        <dbReference type="EMBL" id="KAL3758016.1"/>
    </source>
</evidence>
<organism evidence="11 12">
    <name type="scientific">Discostella pseudostelligera</name>
    <dbReference type="NCBI Taxonomy" id="259834"/>
    <lineage>
        <taxon>Eukaryota</taxon>
        <taxon>Sar</taxon>
        <taxon>Stramenopiles</taxon>
        <taxon>Ochrophyta</taxon>
        <taxon>Bacillariophyta</taxon>
        <taxon>Coscinodiscophyceae</taxon>
        <taxon>Thalassiosirophycidae</taxon>
        <taxon>Stephanodiscales</taxon>
        <taxon>Stephanodiscaceae</taxon>
        <taxon>Discostella</taxon>
    </lineage>
</organism>
<keyword evidence="3 8" id="KW-0812">Transmembrane</keyword>
<comment type="caution">
    <text evidence="11">The sequence shown here is derived from an EMBL/GenBank/DDBJ whole genome shotgun (WGS) entry which is preliminary data.</text>
</comment>
<feature type="signal peptide" evidence="9">
    <location>
        <begin position="1"/>
        <end position="42"/>
    </location>
</feature>
<feature type="transmembrane region" description="Helical" evidence="8">
    <location>
        <begin position="389"/>
        <end position="410"/>
    </location>
</feature>
<dbReference type="EMBL" id="JALLBG020000244">
    <property type="protein sequence ID" value="KAL3758016.1"/>
    <property type="molecule type" value="Genomic_DNA"/>
</dbReference>
<dbReference type="InterPro" id="IPR003137">
    <property type="entry name" value="PA_domain"/>
</dbReference>
<evidence type="ECO:0000313" key="12">
    <source>
        <dbReference type="Proteomes" id="UP001530293"/>
    </source>
</evidence>
<name>A0ABD3M7Q8_9STRA</name>
<sequence length="893" mass="97201">MTLAMNAPSFARQQQQRHHLPLSLLTLLLVVLLFLLPQSTNAILPTAAIDIHLPDTNAIITLLASQASFGGQVARYNQRQRLPTSSSSGSANNDAITNNGVGVIPSFPPQEDVYLCNEAEGMVDYSSSNGIDKSSLYSQSAILVPRGLCSFEHKALSAQRLGASAIIIYGSLSSRYALNYTNSTNTTADADAADADENNKEEDTAKNDAKTRDDYTIHDMIWPGDKYDYDCTFGRALIPSDEFSKLTFGMLPGGYDEVTNDGMLTGHGTENLCVKYDTNVASSSSSFGNKCESQRCLVTGRNVTTNNDDDNISGGGGSITKYEACCAWDLHIWLYSDSSIPKTMEDVTIPAVYVTMQEAAELLELIRGSSSSPGDPILLSIYERYRPEYNVSAVLIWAFGVFVAWISSYMSSSEIRRVSKAIEIQRELKVRMDTLDGNGGMARQTNNNVRRASLEVEEPSGGSADERTIYQSDNLSSASNAAIAAIAIQQSGGVSHQEESLELTAAHAAGFLVMASTSLLILFFFKIYNVVKIMYAFGCSGAFAQMIVHPGFIALCRKLRWDDPLKPLSWFSEAAVTRETLRGGMKGHCMSCLWSVFGPTSMVDLASVVLSYGVGAFWLWVAFTIPHPDTVVFYWVLQNIFGTCMCMLFLETIKLNAIKVGAILLIVAFFYDIFFVFITPLLTKHGESIMVNVATSGGPPKADPSWCEKYPFSADCKGGDPLPMLFAIPRIGDYQGGCSMLGLGDIVLPGLLLSFASRYDESKRLLGLISGGSGRGRNNACVDATSPPNKSSFLCCCCRYGYFGPVIVAYAIGLLMANTAVYIMEMGQPALLYLVPCCLGTMVYMGHKAGELRDMWDGPRVIRAADEVMYGPPQVESAVADHEQDERRAAEMT</sequence>
<dbReference type="GO" id="GO:0012505">
    <property type="term" value="C:endomembrane system"/>
    <property type="evidence" value="ECO:0007669"/>
    <property type="project" value="UniProtKB-SubCell"/>
</dbReference>
<evidence type="ECO:0000256" key="7">
    <source>
        <dbReference type="SAM" id="MobiDB-lite"/>
    </source>
</evidence>
<evidence type="ECO:0000256" key="5">
    <source>
        <dbReference type="ARBA" id="ARBA00022989"/>
    </source>
</evidence>
<protein>
    <recommendedName>
        <fullName evidence="10">PA domain-containing protein</fullName>
    </recommendedName>
</protein>
<dbReference type="InterPro" id="IPR006639">
    <property type="entry name" value="Preselin/SPP"/>
</dbReference>
<dbReference type="InterPro" id="IPR007369">
    <property type="entry name" value="Peptidase_A22B_SPP"/>
</dbReference>
<feature type="transmembrane region" description="Helical" evidence="8">
    <location>
        <begin position="505"/>
        <end position="527"/>
    </location>
</feature>
<feature type="chain" id="PRO_5044815327" description="PA domain-containing protein" evidence="9">
    <location>
        <begin position="43"/>
        <end position="893"/>
    </location>
</feature>
<evidence type="ECO:0000256" key="1">
    <source>
        <dbReference type="ARBA" id="ARBA00004127"/>
    </source>
</evidence>
<evidence type="ECO:0000256" key="9">
    <source>
        <dbReference type="SAM" id="SignalP"/>
    </source>
</evidence>
<dbReference type="AlphaFoldDB" id="A0ABD3M7Q8"/>
<dbReference type="PANTHER" id="PTHR12174">
    <property type="entry name" value="SIGNAL PEPTIDE PEPTIDASE"/>
    <property type="match status" value="1"/>
</dbReference>
<evidence type="ECO:0000256" key="4">
    <source>
        <dbReference type="ARBA" id="ARBA00022801"/>
    </source>
</evidence>
<accession>A0ABD3M7Q8</accession>
<feature type="domain" description="PA" evidence="10">
    <location>
        <begin position="136"/>
        <end position="181"/>
    </location>
</feature>
<feature type="compositionally biased region" description="Basic and acidic residues" evidence="7">
    <location>
        <begin position="197"/>
        <end position="208"/>
    </location>
</feature>
<proteinExistence type="inferred from homology"/>
<dbReference type="Pfam" id="PF02225">
    <property type="entry name" value="PA"/>
    <property type="match status" value="1"/>
</dbReference>
<feature type="transmembrane region" description="Helical" evidence="8">
    <location>
        <begin position="830"/>
        <end position="846"/>
    </location>
</feature>
<evidence type="ECO:0000256" key="3">
    <source>
        <dbReference type="ARBA" id="ARBA00022692"/>
    </source>
</evidence>
<comment type="subcellular location">
    <subcellularLocation>
        <location evidence="1">Endomembrane system</location>
        <topology evidence="1">Multi-pass membrane protein</topology>
    </subcellularLocation>
</comment>
<evidence type="ECO:0000259" key="10">
    <source>
        <dbReference type="Pfam" id="PF02225"/>
    </source>
</evidence>
<dbReference type="PANTHER" id="PTHR12174:SF75">
    <property type="entry name" value="SIGNAL PEPTIDE PEPTIDASE-LIKE 2"/>
    <property type="match status" value="1"/>
</dbReference>
<dbReference type="Proteomes" id="UP001530293">
    <property type="component" value="Unassembled WGS sequence"/>
</dbReference>
<dbReference type="Gene3D" id="3.50.30.30">
    <property type="match status" value="1"/>
</dbReference>
<dbReference type="GO" id="GO:0016787">
    <property type="term" value="F:hydrolase activity"/>
    <property type="evidence" value="ECO:0007669"/>
    <property type="project" value="UniProtKB-KW"/>
</dbReference>
<evidence type="ECO:0000256" key="8">
    <source>
        <dbReference type="SAM" id="Phobius"/>
    </source>
</evidence>
<keyword evidence="6 8" id="KW-0472">Membrane</keyword>
<reference evidence="11 12" key="1">
    <citation type="submission" date="2024-10" db="EMBL/GenBank/DDBJ databases">
        <title>Updated reference genomes for cyclostephanoid diatoms.</title>
        <authorList>
            <person name="Roberts W.R."/>
            <person name="Alverson A.J."/>
        </authorList>
    </citation>
    <scope>NUCLEOTIDE SEQUENCE [LARGE SCALE GENOMIC DNA]</scope>
    <source>
        <strain evidence="11 12">AJA232-27</strain>
    </source>
</reference>
<keyword evidence="4" id="KW-0378">Hydrolase</keyword>
<feature type="transmembrane region" description="Helical" evidence="8">
    <location>
        <begin position="632"/>
        <end position="650"/>
    </location>
</feature>
<evidence type="ECO:0000256" key="6">
    <source>
        <dbReference type="ARBA" id="ARBA00023136"/>
    </source>
</evidence>
<feature type="region of interest" description="Disordered" evidence="7">
    <location>
        <begin position="187"/>
        <end position="208"/>
    </location>
</feature>
<evidence type="ECO:0000256" key="2">
    <source>
        <dbReference type="ARBA" id="ARBA00006859"/>
    </source>
</evidence>
<comment type="similarity">
    <text evidence="2">Belongs to the peptidase A22B family.</text>
</comment>
<gene>
    <name evidence="11" type="ORF">ACHAWU_001408</name>
</gene>
<feature type="transmembrane region" description="Helical" evidence="8">
    <location>
        <begin position="533"/>
        <end position="556"/>
    </location>
</feature>
<keyword evidence="9" id="KW-0732">Signal</keyword>
<keyword evidence="5 8" id="KW-1133">Transmembrane helix</keyword>
<feature type="transmembrane region" description="Helical" evidence="8">
    <location>
        <begin position="592"/>
        <end position="620"/>
    </location>
</feature>
<keyword evidence="12" id="KW-1185">Reference proteome</keyword>
<feature type="transmembrane region" description="Helical" evidence="8">
    <location>
        <begin position="800"/>
        <end position="824"/>
    </location>
</feature>
<feature type="transmembrane region" description="Helical" evidence="8">
    <location>
        <begin position="734"/>
        <end position="756"/>
    </location>
</feature>
<dbReference type="SMART" id="SM00730">
    <property type="entry name" value="PSN"/>
    <property type="match status" value="1"/>
</dbReference>